<proteinExistence type="inferred from homology"/>
<protein>
    <recommendedName>
        <fullName evidence="2 10">Lysophospholipase</fullName>
        <ecNumber evidence="2 10">3.1.1.5</ecNumber>
    </recommendedName>
</protein>
<dbReference type="GO" id="GO:0004623">
    <property type="term" value="F:phospholipase A2 activity"/>
    <property type="evidence" value="ECO:0007669"/>
    <property type="project" value="TreeGrafter"/>
</dbReference>
<gene>
    <name evidence="12" type="ORF">ACRE_051400</name>
</gene>
<dbReference type="Gene3D" id="3.40.1090.10">
    <property type="entry name" value="Cytosolic phospholipase A2 catalytic domain"/>
    <property type="match status" value="1"/>
</dbReference>
<evidence type="ECO:0000256" key="5">
    <source>
        <dbReference type="ARBA" id="ARBA00022963"/>
    </source>
</evidence>
<dbReference type="InterPro" id="IPR016035">
    <property type="entry name" value="Acyl_Trfase/lysoPLipase"/>
</dbReference>
<evidence type="ECO:0000256" key="2">
    <source>
        <dbReference type="ARBA" id="ARBA00013274"/>
    </source>
</evidence>
<dbReference type="OrthoDB" id="4084751at2759"/>
<keyword evidence="3" id="KW-0732">Signal</keyword>
<comment type="catalytic activity">
    <reaction evidence="8 10">
        <text>a 1-acyl-sn-glycero-3-phosphocholine + H2O = sn-glycerol 3-phosphocholine + a fatty acid + H(+)</text>
        <dbReference type="Rhea" id="RHEA:15177"/>
        <dbReference type="ChEBI" id="CHEBI:15377"/>
        <dbReference type="ChEBI" id="CHEBI:15378"/>
        <dbReference type="ChEBI" id="CHEBI:16870"/>
        <dbReference type="ChEBI" id="CHEBI:28868"/>
        <dbReference type="ChEBI" id="CHEBI:58168"/>
        <dbReference type="EC" id="3.1.1.5"/>
    </reaction>
</comment>
<keyword evidence="13" id="KW-1185">Reference proteome</keyword>
<name>A0A086T409_HAPC1</name>
<evidence type="ECO:0000256" key="9">
    <source>
        <dbReference type="PROSITE-ProRule" id="PRU00555"/>
    </source>
</evidence>
<keyword evidence="6 9" id="KW-0443">Lipid metabolism</keyword>
<dbReference type="STRING" id="857340.A0A086T409"/>
<keyword evidence="4 9" id="KW-0378">Hydrolase</keyword>
<evidence type="ECO:0000256" key="8">
    <source>
        <dbReference type="ARBA" id="ARBA00049531"/>
    </source>
</evidence>
<evidence type="ECO:0000256" key="10">
    <source>
        <dbReference type="RuleBase" id="RU362103"/>
    </source>
</evidence>
<dbReference type="Proteomes" id="UP000029964">
    <property type="component" value="Unassembled WGS sequence"/>
</dbReference>
<dbReference type="GO" id="GO:0005783">
    <property type="term" value="C:endoplasmic reticulum"/>
    <property type="evidence" value="ECO:0007669"/>
    <property type="project" value="TreeGrafter"/>
</dbReference>
<dbReference type="PANTHER" id="PTHR10728:SF33">
    <property type="entry name" value="LYSOPHOSPHOLIPASE 1-RELATED"/>
    <property type="match status" value="1"/>
</dbReference>
<dbReference type="Pfam" id="PF01735">
    <property type="entry name" value="PLA2_B"/>
    <property type="match status" value="1"/>
</dbReference>
<dbReference type="GO" id="GO:0005829">
    <property type="term" value="C:cytosol"/>
    <property type="evidence" value="ECO:0007669"/>
    <property type="project" value="TreeGrafter"/>
</dbReference>
<dbReference type="AlphaFoldDB" id="A0A086T409"/>
<dbReference type="EMBL" id="JPKY01000055">
    <property type="protein sequence ID" value="KFH44091.1"/>
    <property type="molecule type" value="Genomic_DNA"/>
</dbReference>
<reference evidence="13" key="1">
    <citation type="journal article" date="2014" name="Genome Announc.">
        <title>Genome sequence and annotation of Acremonium chrysogenum, producer of the beta-lactam antibiotic cephalosporin C.</title>
        <authorList>
            <person name="Terfehr D."/>
            <person name="Dahlmann T.A."/>
            <person name="Specht T."/>
            <person name="Zadra I."/>
            <person name="Kuernsteiner H."/>
            <person name="Kueck U."/>
        </authorList>
    </citation>
    <scope>NUCLEOTIDE SEQUENCE [LARGE SCALE GENOMIC DNA]</scope>
    <source>
        <strain evidence="13">ATCC 11550 / CBS 779.69 / DSM 880 / IAM 14645 / JCM 23072 / IMI 49137</strain>
    </source>
</reference>
<sequence>MKRLGLLEPHHADLALPPPAPGDLAIRATDAAPDGYTPTIVDCPRDRPTIRNGTRLSDQEKEWVVSRRNETIEPIRDLLGRIAIPDFDSEEYLRDAESDATAVPNIGLAFSGGGYRAMLSGAGALAAFDARSQGSDAKGNLGGLLQSATYISGLSGGGWLVGSLYVNNFTTVEESMRSGYVWQLQDSILTGPERYSLFDYYSSIISDVSNKDDAGYERSITDYWGRMLSYQLINATDGGPGYTFSSIADDDQFKNAKTPLPFLIAVGRRPGEKVVPVNSTVYEFSPWEMGSSDNTVHGFMPLKWAGSNFTDGRVPKNGDCVNGFDNAGFVMGTSSSLFNQIVLYLNDPNSDYVPDDIPDIAVDALTSVLDFLGNDNDDIADWTPNPFKGWNPEENYNSDEDRLTLVDGGEDLQNVPYHPHLLIEREVDVVFSVDNSADTQSSWPNGASAIATYERSLTKIAEGTGFPAVPGKDTFINKGLNTRPVFFGCDAANTTDRSPLIVYIPNYPYVYFSNTSTFEMSYNTSERDGMVENGWAVATQMNSTRDEEWPVCVGCAMLQRSFERTATEVPQACQQCFERYCWDGTLEEDEAPPYEPTLYGEEFEAEDAAPRAVGSGMAVAVAGLVVAALAL</sequence>
<feature type="domain" description="PLA2c" evidence="11">
    <location>
        <begin position="42"/>
        <end position="587"/>
    </location>
</feature>
<evidence type="ECO:0000256" key="3">
    <source>
        <dbReference type="ARBA" id="ARBA00022729"/>
    </source>
</evidence>
<dbReference type="HOGENOM" id="CLU_014602_0_0_1"/>
<dbReference type="EC" id="3.1.1.5" evidence="2 10"/>
<accession>A0A086T409</accession>
<evidence type="ECO:0000313" key="12">
    <source>
        <dbReference type="EMBL" id="KFH44091.1"/>
    </source>
</evidence>
<dbReference type="SUPFAM" id="SSF52151">
    <property type="entry name" value="FabD/lysophospholipase-like"/>
    <property type="match status" value="1"/>
</dbReference>
<organism evidence="12 13">
    <name type="scientific">Hapsidospora chrysogenum (strain ATCC 11550 / CBS 779.69 / DSM 880 / IAM 14645 / JCM 23072 / IMI 49137)</name>
    <name type="common">Acremonium chrysogenum</name>
    <dbReference type="NCBI Taxonomy" id="857340"/>
    <lineage>
        <taxon>Eukaryota</taxon>
        <taxon>Fungi</taxon>
        <taxon>Dikarya</taxon>
        <taxon>Ascomycota</taxon>
        <taxon>Pezizomycotina</taxon>
        <taxon>Sordariomycetes</taxon>
        <taxon>Hypocreomycetidae</taxon>
        <taxon>Hypocreales</taxon>
        <taxon>Bionectriaceae</taxon>
        <taxon>Hapsidospora</taxon>
    </lineage>
</organism>
<comment type="caution">
    <text evidence="12">The sequence shown here is derived from an EMBL/GenBank/DDBJ whole genome shotgun (WGS) entry which is preliminary data.</text>
</comment>
<evidence type="ECO:0000256" key="1">
    <source>
        <dbReference type="ARBA" id="ARBA00008780"/>
    </source>
</evidence>
<evidence type="ECO:0000256" key="4">
    <source>
        <dbReference type="ARBA" id="ARBA00022801"/>
    </source>
</evidence>
<dbReference type="GO" id="GO:0046475">
    <property type="term" value="P:glycerophospholipid catabolic process"/>
    <property type="evidence" value="ECO:0007669"/>
    <property type="project" value="TreeGrafter"/>
</dbReference>
<evidence type="ECO:0000313" key="13">
    <source>
        <dbReference type="Proteomes" id="UP000029964"/>
    </source>
</evidence>
<keyword evidence="5 9" id="KW-0442">Lipid degradation</keyword>
<evidence type="ECO:0000256" key="7">
    <source>
        <dbReference type="ARBA" id="ARBA00023180"/>
    </source>
</evidence>
<dbReference type="GO" id="GO:0004622">
    <property type="term" value="F:phosphatidylcholine lysophospholipase activity"/>
    <property type="evidence" value="ECO:0007669"/>
    <property type="project" value="UniProtKB-EC"/>
</dbReference>
<dbReference type="SMART" id="SM00022">
    <property type="entry name" value="PLAc"/>
    <property type="match status" value="1"/>
</dbReference>
<comment type="similarity">
    <text evidence="1 10">Belongs to the lysophospholipase family.</text>
</comment>
<dbReference type="InterPro" id="IPR002642">
    <property type="entry name" value="LysoPLipase_cat_dom"/>
</dbReference>
<dbReference type="PANTHER" id="PTHR10728">
    <property type="entry name" value="CYTOSOLIC PHOSPHOLIPASE A2"/>
    <property type="match status" value="1"/>
</dbReference>
<keyword evidence="7" id="KW-0325">Glycoprotein</keyword>
<dbReference type="PROSITE" id="PS51210">
    <property type="entry name" value="PLA2C"/>
    <property type="match status" value="1"/>
</dbReference>
<dbReference type="FunFam" id="3.40.1090.10:FF:000010">
    <property type="entry name" value="Lysophospholipase"/>
    <property type="match status" value="1"/>
</dbReference>
<evidence type="ECO:0000259" key="11">
    <source>
        <dbReference type="PROSITE" id="PS51210"/>
    </source>
</evidence>
<evidence type="ECO:0000256" key="6">
    <source>
        <dbReference type="ARBA" id="ARBA00023098"/>
    </source>
</evidence>